<dbReference type="Proteomes" id="UP000809621">
    <property type="component" value="Unassembled WGS sequence"/>
</dbReference>
<accession>A0ABS2HLW5</accession>
<dbReference type="EMBL" id="JAFEUM010000007">
    <property type="protein sequence ID" value="MBM7038004.1"/>
    <property type="molecule type" value="Genomic_DNA"/>
</dbReference>
<dbReference type="NCBIfam" id="TIGR04409">
    <property type="entry name" value="LptC_YrbK"/>
    <property type="match status" value="1"/>
</dbReference>
<keyword evidence="1 6" id="KW-1003">Cell membrane</keyword>
<dbReference type="InterPro" id="IPR052363">
    <property type="entry name" value="LPS_export_LptC"/>
</dbReference>
<dbReference type="RefSeq" id="WP_205159490.1">
    <property type="nucleotide sequence ID" value="NZ_JAFEUM010000007.1"/>
</dbReference>
<evidence type="ECO:0000313" key="8">
    <source>
        <dbReference type="Proteomes" id="UP000809621"/>
    </source>
</evidence>
<evidence type="ECO:0000256" key="1">
    <source>
        <dbReference type="ARBA" id="ARBA00022475"/>
    </source>
</evidence>
<dbReference type="PANTHER" id="PTHR37481">
    <property type="entry name" value="LIPOPOLYSACCHARIDE EXPORT SYSTEM PROTEIN LPTC"/>
    <property type="match status" value="1"/>
</dbReference>
<dbReference type="Pfam" id="PF06835">
    <property type="entry name" value="LptC"/>
    <property type="match status" value="1"/>
</dbReference>
<dbReference type="PANTHER" id="PTHR37481:SF1">
    <property type="entry name" value="LIPOPOLYSACCHARIDE EXPORT SYSTEM PROTEIN LPTC"/>
    <property type="match status" value="1"/>
</dbReference>
<evidence type="ECO:0000313" key="7">
    <source>
        <dbReference type="EMBL" id="MBM7038004.1"/>
    </source>
</evidence>
<evidence type="ECO:0000256" key="6">
    <source>
        <dbReference type="HAMAP-Rule" id="MF_01915"/>
    </source>
</evidence>
<evidence type="ECO:0000256" key="4">
    <source>
        <dbReference type="ARBA" id="ARBA00022989"/>
    </source>
</evidence>
<organism evidence="7 8">
    <name type="scientific">Vibrio ulleungensis</name>
    <dbReference type="NCBI Taxonomy" id="2807619"/>
    <lineage>
        <taxon>Bacteria</taxon>
        <taxon>Pseudomonadati</taxon>
        <taxon>Pseudomonadota</taxon>
        <taxon>Gammaproteobacteria</taxon>
        <taxon>Vibrionales</taxon>
        <taxon>Vibrionaceae</taxon>
        <taxon>Vibrio</taxon>
    </lineage>
</organism>
<evidence type="ECO:0000256" key="5">
    <source>
        <dbReference type="ARBA" id="ARBA00023136"/>
    </source>
</evidence>
<keyword evidence="8" id="KW-1185">Reference proteome</keyword>
<feature type="transmembrane region" description="Helical" evidence="6">
    <location>
        <begin position="6"/>
        <end position="23"/>
    </location>
</feature>
<name>A0ABS2HLW5_9VIBR</name>
<dbReference type="HAMAP" id="MF_01915">
    <property type="entry name" value="LPS_assembly_LptC"/>
    <property type="match status" value="1"/>
</dbReference>
<keyword evidence="4 6" id="KW-1133">Transmembrane helix</keyword>
<protein>
    <recommendedName>
        <fullName evidence="6">Lipopolysaccharide export system protein LptC</fullName>
    </recommendedName>
</protein>
<evidence type="ECO:0000256" key="3">
    <source>
        <dbReference type="ARBA" id="ARBA00022692"/>
    </source>
</evidence>
<comment type="subunit">
    <text evidence="6">Component of the lipopolysaccharide transport and assembly complex. Interacts with LptA and the LptBFG transporter complex.</text>
</comment>
<comment type="similarity">
    <text evidence="6">Belongs to the LptC family.</text>
</comment>
<comment type="caution">
    <text evidence="7">The sequence shown here is derived from an EMBL/GenBank/DDBJ whole genome shotgun (WGS) entry which is preliminary data.</text>
</comment>
<proteinExistence type="inferred from homology"/>
<evidence type="ECO:0000256" key="2">
    <source>
        <dbReference type="ARBA" id="ARBA00022519"/>
    </source>
</evidence>
<gene>
    <name evidence="6 7" type="primary">lptC</name>
    <name evidence="7" type="ORF">JQC93_16540</name>
</gene>
<keyword evidence="3 6" id="KW-0812">Transmembrane</keyword>
<dbReference type="Gene3D" id="2.60.450.10">
    <property type="entry name" value="Lipopolysaccharide (LPS) transport protein A like domain"/>
    <property type="match status" value="1"/>
</dbReference>
<reference evidence="7 8" key="1">
    <citation type="submission" date="2021-02" db="EMBL/GenBank/DDBJ databases">
        <authorList>
            <person name="Park J.-S."/>
        </authorList>
    </citation>
    <scope>NUCLEOTIDE SEQUENCE [LARGE SCALE GENOMIC DNA]</scope>
    <source>
        <strain evidence="7 8">188UL20-2</strain>
    </source>
</reference>
<comment type="function">
    <text evidence="6">Involved in the assembly of lipopolysaccharide (LPS). Required for the translocation of LPS from the inner membrane to the outer membrane. Facilitates the transfer of LPS from the inner membrane to the periplasmic protein LptA. Could be a docking site for LptA.</text>
</comment>
<comment type="subcellular location">
    <subcellularLocation>
        <location evidence="6">Cell inner membrane</location>
        <topology evidence="6">Single-pass membrane protein</topology>
    </subcellularLocation>
</comment>
<sequence>MITPRWVQVVLIIVIAFSSYYLVTDQNSVTVQVTPNAELPQFSGHHVTDTTHKADGTRNYRITSSYLDHYAKSGDTVFESIVLLVYRDGENVEWKVVSDRAVLDKNQHLTLQGNVKADNLLPGASFDQMTTESLIIELDSKEFYTDTQVTLEGATFYNVGQSAEGSFDTNQATLNNQVKGVYEITP</sequence>
<keyword evidence="2 6" id="KW-0997">Cell inner membrane</keyword>
<dbReference type="InterPro" id="IPR026265">
    <property type="entry name" value="LptC"/>
</dbReference>
<dbReference type="InterPro" id="IPR010664">
    <property type="entry name" value="LipoPS_assembly_LptC-rel"/>
</dbReference>
<keyword evidence="5 6" id="KW-0472">Membrane</keyword>